<dbReference type="InterPro" id="IPR036286">
    <property type="entry name" value="LexA/Signal_pep-like_sf"/>
</dbReference>
<dbReference type="NCBIfam" id="TIGR02228">
    <property type="entry name" value="sigpep_I_arch"/>
    <property type="match status" value="1"/>
</dbReference>
<evidence type="ECO:0000256" key="6">
    <source>
        <dbReference type="SAM" id="MobiDB-lite"/>
    </source>
</evidence>
<dbReference type="GO" id="GO:0006465">
    <property type="term" value="P:signal peptide processing"/>
    <property type="evidence" value="ECO:0007669"/>
    <property type="project" value="UniProtKB-UniRule"/>
</dbReference>
<dbReference type="GO" id="GO:0016020">
    <property type="term" value="C:membrane"/>
    <property type="evidence" value="ECO:0007669"/>
    <property type="project" value="UniProtKB-SubCell"/>
</dbReference>
<feature type="compositionally biased region" description="Polar residues" evidence="6">
    <location>
        <begin position="33"/>
        <end position="45"/>
    </location>
</feature>
<comment type="caution">
    <text evidence="8">The sequence shown here is derived from an EMBL/GenBank/DDBJ whole genome shotgun (WGS) entry which is preliminary data.</text>
</comment>
<evidence type="ECO:0000256" key="4">
    <source>
        <dbReference type="ARBA" id="ARBA00023136"/>
    </source>
</evidence>
<dbReference type="GO" id="GO:0009003">
    <property type="term" value="F:signal peptidase activity"/>
    <property type="evidence" value="ECO:0007669"/>
    <property type="project" value="UniProtKB-EC"/>
</dbReference>
<keyword evidence="4 7" id="KW-0472">Membrane</keyword>
<proteinExistence type="predicted"/>
<dbReference type="PANTHER" id="PTHR10806:SF6">
    <property type="entry name" value="SIGNAL PEPTIDASE COMPLEX CATALYTIC SUBUNIT SEC11"/>
    <property type="match status" value="1"/>
</dbReference>
<keyword evidence="3 7" id="KW-1133">Transmembrane helix</keyword>
<gene>
    <name evidence="8" type="ORF">BCR25_11370</name>
</gene>
<dbReference type="Proteomes" id="UP000095094">
    <property type="component" value="Unassembled WGS sequence"/>
</dbReference>
<evidence type="ECO:0000313" key="9">
    <source>
        <dbReference type="Proteomes" id="UP000095094"/>
    </source>
</evidence>
<feature type="transmembrane region" description="Helical" evidence="7">
    <location>
        <begin position="223"/>
        <end position="244"/>
    </location>
</feature>
<evidence type="ECO:0000256" key="5">
    <source>
        <dbReference type="NCBIfam" id="TIGR02228"/>
    </source>
</evidence>
<evidence type="ECO:0000256" key="7">
    <source>
        <dbReference type="SAM" id="Phobius"/>
    </source>
</evidence>
<dbReference type="RefSeq" id="WP_069664853.1">
    <property type="nucleotide sequence ID" value="NZ_JBHUJJ010000001.1"/>
</dbReference>
<feature type="transmembrane region" description="Helical" evidence="7">
    <location>
        <begin position="71"/>
        <end position="95"/>
    </location>
</feature>
<dbReference type="EC" id="3.4.21.89" evidence="5"/>
<dbReference type="EMBL" id="MIJY01000045">
    <property type="protein sequence ID" value="OEG09163.1"/>
    <property type="molecule type" value="Genomic_DNA"/>
</dbReference>
<evidence type="ECO:0000256" key="3">
    <source>
        <dbReference type="ARBA" id="ARBA00022989"/>
    </source>
</evidence>
<dbReference type="OrthoDB" id="1648066at2"/>
<protein>
    <recommendedName>
        <fullName evidence="5">Signal peptidase I</fullName>
        <ecNumber evidence="5">3.4.21.89</ecNumber>
    </recommendedName>
</protein>
<dbReference type="InterPro" id="IPR001733">
    <property type="entry name" value="Peptidase_S26B"/>
</dbReference>
<dbReference type="AlphaFoldDB" id="A0A1E5G8W9"/>
<evidence type="ECO:0000313" key="8">
    <source>
        <dbReference type="EMBL" id="OEG09163.1"/>
    </source>
</evidence>
<evidence type="ECO:0000256" key="1">
    <source>
        <dbReference type="ARBA" id="ARBA00004370"/>
    </source>
</evidence>
<reference evidence="9" key="1">
    <citation type="submission" date="2016-09" db="EMBL/GenBank/DDBJ databases">
        <authorList>
            <person name="Gulvik C.A."/>
        </authorList>
    </citation>
    <scope>NUCLEOTIDE SEQUENCE [LARGE SCALE GENOMIC DNA]</scope>
    <source>
        <strain evidence="9">LMG 8895</strain>
    </source>
</reference>
<keyword evidence="2 7" id="KW-0812">Transmembrane</keyword>
<organism evidence="8 9">
    <name type="scientific">Enterococcus termitis</name>
    <dbReference type="NCBI Taxonomy" id="332950"/>
    <lineage>
        <taxon>Bacteria</taxon>
        <taxon>Bacillati</taxon>
        <taxon>Bacillota</taxon>
        <taxon>Bacilli</taxon>
        <taxon>Lactobacillales</taxon>
        <taxon>Enterococcaceae</taxon>
        <taxon>Enterococcus</taxon>
    </lineage>
</organism>
<sequence length="247" mass="28146">MEDRQRKKKKTQTQETRIKSSKQATKKKRPRNQKPNMNNKAQKTSFEGKKREHKGSHKERKPIPTKKRNPVYTYIFNLFFYSFISFMVIGSILFATSKSSDRSLLGYRFFGVLTDSMVARDPKTQKGGFRSGDIIIVKNIAGDKAEVGDIITFKPSVNSSAYLTHRVKKKMDHLGETKGTYYITQGDANKAEDVPVSEKQVIGKKVFAIPKIGSILNFVSDNLIVSIVFLVSVFGFITIIRYYILNK</sequence>
<dbReference type="SUPFAM" id="SSF51306">
    <property type="entry name" value="LexA/Signal peptidase"/>
    <property type="match status" value="1"/>
</dbReference>
<feature type="compositionally biased region" description="Basic residues" evidence="6">
    <location>
        <begin position="51"/>
        <end position="64"/>
    </location>
</feature>
<dbReference type="PANTHER" id="PTHR10806">
    <property type="entry name" value="SIGNAL PEPTIDASE COMPLEX CATALYTIC SUBUNIT SEC11"/>
    <property type="match status" value="1"/>
</dbReference>
<evidence type="ECO:0000256" key="2">
    <source>
        <dbReference type="ARBA" id="ARBA00022692"/>
    </source>
</evidence>
<comment type="subcellular location">
    <subcellularLocation>
        <location evidence="1">Membrane</location>
    </subcellularLocation>
</comment>
<keyword evidence="9" id="KW-1185">Reference proteome</keyword>
<accession>A0A1E5G8W9</accession>
<feature type="compositionally biased region" description="Basic residues" evidence="6">
    <location>
        <begin position="1"/>
        <end position="11"/>
    </location>
</feature>
<name>A0A1E5G8W9_9ENTE</name>
<feature type="region of interest" description="Disordered" evidence="6">
    <location>
        <begin position="1"/>
        <end position="64"/>
    </location>
</feature>
<dbReference type="GO" id="GO:0004252">
    <property type="term" value="F:serine-type endopeptidase activity"/>
    <property type="evidence" value="ECO:0007669"/>
    <property type="project" value="UniProtKB-UniRule"/>
</dbReference>
<dbReference type="InterPro" id="IPR019533">
    <property type="entry name" value="Peptidase_S26"/>
</dbReference>
<dbReference type="CDD" id="cd06530">
    <property type="entry name" value="S26_SPase_I"/>
    <property type="match status" value="1"/>
</dbReference>